<evidence type="ECO:0000256" key="1">
    <source>
        <dbReference type="SAM" id="MobiDB-lite"/>
    </source>
</evidence>
<protein>
    <submittedName>
        <fullName evidence="2">Uncharacterized protein</fullName>
    </submittedName>
</protein>
<feature type="region of interest" description="Disordered" evidence="1">
    <location>
        <begin position="42"/>
        <end position="96"/>
    </location>
</feature>
<organism evidence="2 3">
    <name type="scientific">Psilocybe cf. subviscida</name>
    <dbReference type="NCBI Taxonomy" id="2480587"/>
    <lineage>
        <taxon>Eukaryota</taxon>
        <taxon>Fungi</taxon>
        <taxon>Dikarya</taxon>
        <taxon>Basidiomycota</taxon>
        <taxon>Agaricomycotina</taxon>
        <taxon>Agaricomycetes</taxon>
        <taxon>Agaricomycetidae</taxon>
        <taxon>Agaricales</taxon>
        <taxon>Agaricineae</taxon>
        <taxon>Strophariaceae</taxon>
        <taxon>Psilocybe</taxon>
    </lineage>
</organism>
<name>A0A8H5BC92_9AGAR</name>
<reference evidence="2 3" key="1">
    <citation type="journal article" date="2020" name="ISME J.">
        <title>Uncovering the hidden diversity of litter-decomposition mechanisms in mushroom-forming fungi.</title>
        <authorList>
            <person name="Floudas D."/>
            <person name="Bentzer J."/>
            <person name="Ahren D."/>
            <person name="Johansson T."/>
            <person name="Persson P."/>
            <person name="Tunlid A."/>
        </authorList>
    </citation>
    <scope>NUCLEOTIDE SEQUENCE [LARGE SCALE GENOMIC DNA]</scope>
    <source>
        <strain evidence="2 3">CBS 101986</strain>
    </source>
</reference>
<dbReference type="AlphaFoldDB" id="A0A8H5BC92"/>
<evidence type="ECO:0000313" key="2">
    <source>
        <dbReference type="EMBL" id="KAF5320690.1"/>
    </source>
</evidence>
<gene>
    <name evidence="2" type="ORF">D9619_000027</name>
</gene>
<dbReference type="EMBL" id="JAACJJ010000028">
    <property type="protein sequence ID" value="KAF5320690.1"/>
    <property type="molecule type" value="Genomic_DNA"/>
</dbReference>
<dbReference type="Proteomes" id="UP000567179">
    <property type="component" value="Unassembled WGS sequence"/>
</dbReference>
<feature type="compositionally biased region" description="Basic and acidic residues" evidence="1">
    <location>
        <begin position="80"/>
        <end position="89"/>
    </location>
</feature>
<feature type="compositionally biased region" description="Basic and acidic residues" evidence="1">
    <location>
        <begin position="49"/>
        <end position="69"/>
    </location>
</feature>
<evidence type="ECO:0000313" key="3">
    <source>
        <dbReference type="Proteomes" id="UP000567179"/>
    </source>
</evidence>
<keyword evidence="3" id="KW-1185">Reference proteome</keyword>
<sequence>MSTCTTTGNGASMDEGMLSDVVPSRAGCAMFLEQRTICPSQMSSEAVEGEGKQEKCRLPTKRNETDKGKGTTAHATASLRGRELLKDGEAGPTGDD</sequence>
<comment type="caution">
    <text evidence="2">The sequence shown here is derived from an EMBL/GenBank/DDBJ whole genome shotgun (WGS) entry which is preliminary data.</text>
</comment>
<accession>A0A8H5BC92</accession>
<proteinExistence type="predicted"/>